<organism evidence="2 3">
    <name type="scientific">Natronococcus amylolyticus DSM 10524</name>
    <dbReference type="NCBI Taxonomy" id="1227497"/>
    <lineage>
        <taxon>Archaea</taxon>
        <taxon>Methanobacteriati</taxon>
        <taxon>Methanobacteriota</taxon>
        <taxon>Stenosarchaea group</taxon>
        <taxon>Halobacteria</taxon>
        <taxon>Halobacteriales</taxon>
        <taxon>Natrialbaceae</taxon>
        <taxon>Natronococcus</taxon>
    </lineage>
</organism>
<dbReference type="EMBL" id="AOIB01000015">
    <property type="protein sequence ID" value="ELY59555.1"/>
    <property type="molecule type" value="Genomic_DNA"/>
</dbReference>
<feature type="compositionally biased region" description="Basic and acidic residues" evidence="1">
    <location>
        <begin position="58"/>
        <end position="72"/>
    </location>
</feature>
<protein>
    <submittedName>
        <fullName evidence="2">Uncharacterized protein</fullName>
    </submittedName>
</protein>
<accession>L9XCU7</accession>
<evidence type="ECO:0000313" key="2">
    <source>
        <dbReference type="EMBL" id="ELY59555.1"/>
    </source>
</evidence>
<evidence type="ECO:0000313" key="3">
    <source>
        <dbReference type="Proteomes" id="UP000011688"/>
    </source>
</evidence>
<reference evidence="2 3" key="1">
    <citation type="journal article" date="2014" name="PLoS Genet.">
        <title>Phylogenetically driven sequencing of extremely halophilic archaea reveals strategies for static and dynamic osmo-response.</title>
        <authorList>
            <person name="Becker E.A."/>
            <person name="Seitzer P.M."/>
            <person name="Tritt A."/>
            <person name="Larsen D."/>
            <person name="Krusor M."/>
            <person name="Yao A.I."/>
            <person name="Wu D."/>
            <person name="Madern D."/>
            <person name="Eisen J.A."/>
            <person name="Darling A.E."/>
            <person name="Facciotti M.T."/>
        </authorList>
    </citation>
    <scope>NUCLEOTIDE SEQUENCE [LARGE SCALE GENOMIC DNA]</scope>
    <source>
        <strain evidence="2 3">DSM 10524</strain>
    </source>
</reference>
<proteinExistence type="predicted"/>
<comment type="caution">
    <text evidence="2">The sequence shown here is derived from an EMBL/GenBank/DDBJ whole genome shotgun (WGS) entry which is preliminary data.</text>
</comment>
<dbReference type="Proteomes" id="UP000011688">
    <property type="component" value="Unassembled WGS sequence"/>
</dbReference>
<gene>
    <name evidence="2" type="ORF">C491_07098</name>
</gene>
<sequence>MTLSRRLRSRRGIVLGAIAAVGAGFSTYLGTAASDDETTAETPIERDGTDEGEIDQSAAERDEGRDLPPAQHERLCRCPSCMGGLGAPGE</sequence>
<feature type="region of interest" description="Disordered" evidence="1">
    <location>
        <begin position="31"/>
        <end position="72"/>
    </location>
</feature>
<name>L9XCU7_9EURY</name>
<evidence type="ECO:0000256" key="1">
    <source>
        <dbReference type="SAM" id="MobiDB-lite"/>
    </source>
</evidence>
<dbReference type="AlphaFoldDB" id="L9XCU7"/>
<keyword evidence="3" id="KW-1185">Reference proteome</keyword>
<dbReference type="RefSeq" id="WP_005554828.1">
    <property type="nucleotide sequence ID" value="NZ_AOIB01000015.1"/>
</dbReference>